<reference evidence="10" key="1">
    <citation type="submission" date="2022-11" db="UniProtKB">
        <authorList>
            <consortium name="EnsemblMetazoa"/>
        </authorList>
    </citation>
    <scope>IDENTIFICATION</scope>
</reference>
<evidence type="ECO:0000313" key="11">
    <source>
        <dbReference type="Proteomes" id="UP000887567"/>
    </source>
</evidence>
<dbReference type="PROSITE" id="PS50221">
    <property type="entry name" value="GAIN_B"/>
    <property type="match status" value="1"/>
</dbReference>
<dbReference type="InterPro" id="IPR057244">
    <property type="entry name" value="GAIN_B"/>
</dbReference>
<evidence type="ECO:0000256" key="2">
    <source>
        <dbReference type="ARBA" id="ARBA00022692"/>
    </source>
</evidence>
<feature type="chain" id="PRO_5037724512" description="SRCR domain-containing protein" evidence="7">
    <location>
        <begin position="24"/>
        <end position="393"/>
    </location>
</feature>
<evidence type="ECO:0000313" key="10">
    <source>
        <dbReference type="EnsemblMetazoa" id="XP_028513130.1"/>
    </source>
</evidence>
<comment type="subcellular location">
    <subcellularLocation>
        <location evidence="1">Membrane</location>
    </subcellularLocation>
</comment>
<evidence type="ECO:0000256" key="6">
    <source>
        <dbReference type="PROSITE-ProRule" id="PRU00196"/>
    </source>
</evidence>
<keyword evidence="2" id="KW-0812">Transmembrane</keyword>
<keyword evidence="5 6" id="KW-1015">Disulfide bond</keyword>
<keyword evidence="3" id="KW-1133">Transmembrane helix</keyword>
<dbReference type="SMART" id="SM00202">
    <property type="entry name" value="SR"/>
    <property type="match status" value="1"/>
</dbReference>
<dbReference type="OrthoDB" id="5988891at2759"/>
<feature type="signal peptide" evidence="7">
    <location>
        <begin position="1"/>
        <end position="23"/>
    </location>
</feature>
<evidence type="ECO:0000256" key="4">
    <source>
        <dbReference type="ARBA" id="ARBA00023136"/>
    </source>
</evidence>
<keyword evidence="7" id="KW-0732">Signal</keyword>
<evidence type="ECO:0008006" key="12">
    <source>
        <dbReference type="Google" id="ProtNLM"/>
    </source>
</evidence>
<organism evidence="10 11">
    <name type="scientific">Exaiptasia diaphana</name>
    <name type="common">Tropical sea anemone</name>
    <name type="synonym">Aiptasia pulchella</name>
    <dbReference type="NCBI Taxonomy" id="2652724"/>
    <lineage>
        <taxon>Eukaryota</taxon>
        <taxon>Metazoa</taxon>
        <taxon>Cnidaria</taxon>
        <taxon>Anthozoa</taxon>
        <taxon>Hexacorallia</taxon>
        <taxon>Actiniaria</taxon>
        <taxon>Aiptasiidae</taxon>
        <taxon>Exaiptasia</taxon>
    </lineage>
</organism>
<dbReference type="SUPFAM" id="SSF56487">
    <property type="entry name" value="SRCR-like"/>
    <property type="match status" value="1"/>
</dbReference>
<dbReference type="AlphaFoldDB" id="A0A913YCU0"/>
<keyword evidence="4" id="KW-0472">Membrane</keyword>
<keyword evidence="11" id="KW-1185">Reference proteome</keyword>
<dbReference type="EnsemblMetazoa" id="XM_028657329.1">
    <property type="protein sequence ID" value="XP_028513130.1"/>
    <property type="gene ID" value="LOC110233121"/>
</dbReference>
<sequence length="393" mass="43850">MTAIAMTCSYFILFLFSLAPLSAFYTVQGHTTPATTTETFPTHSCVPVIPSPKGAVLTIKVRLVNGGHVQTRIGENSCVGWLNISGENWSQKEADLVCRKLNYSKSASLHRRNNTFTGTYKLQCPDYATTIENCTIKWCLFHEAKTQVTVNCINYTTQASTKDSFLSATATTTTVTTASGASKPINPTTKERGTAGPKLFLNEMINEFTRKVRKMRVEDSNMLENFFSTTSIVMESLKRNKGVKANVMKIAEPMEKFGTRWARHNLKNLKIGKMSRKIMGLVFEMNRVATKRRIVFPSDSEQSDMSTTIELPGSLFDGTDRCVVNALFSDMTENIPDVTDNGNITHKIISPVISTTLDPKPENVLEDNVTIVLKHLKKPSQYSPKCVFWKVAR</sequence>
<feature type="disulfide bond" evidence="6">
    <location>
        <begin position="124"/>
        <end position="134"/>
    </location>
</feature>
<evidence type="ECO:0000259" key="8">
    <source>
        <dbReference type="PROSITE" id="PS50221"/>
    </source>
</evidence>
<dbReference type="RefSeq" id="XP_028513130.1">
    <property type="nucleotide sequence ID" value="XM_028657329.1"/>
</dbReference>
<name>A0A913YCU0_EXADI</name>
<dbReference type="PROSITE" id="PS50287">
    <property type="entry name" value="SRCR_2"/>
    <property type="match status" value="1"/>
</dbReference>
<comment type="caution">
    <text evidence="6">Lacks conserved residue(s) required for the propagation of feature annotation.</text>
</comment>
<dbReference type="GeneID" id="110233121"/>
<proteinExistence type="predicted"/>
<evidence type="ECO:0000256" key="7">
    <source>
        <dbReference type="SAM" id="SignalP"/>
    </source>
</evidence>
<feature type="domain" description="SRCR" evidence="9">
    <location>
        <begin position="61"/>
        <end position="153"/>
    </location>
</feature>
<evidence type="ECO:0000256" key="3">
    <source>
        <dbReference type="ARBA" id="ARBA00022989"/>
    </source>
</evidence>
<dbReference type="Gene3D" id="2.60.220.50">
    <property type="match status" value="1"/>
</dbReference>
<accession>A0A913YCU0</accession>
<dbReference type="KEGG" id="epa:110233121"/>
<evidence type="ECO:0000256" key="5">
    <source>
        <dbReference type="ARBA" id="ARBA00023157"/>
    </source>
</evidence>
<dbReference type="InterPro" id="IPR001190">
    <property type="entry name" value="SRCR"/>
</dbReference>
<protein>
    <recommendedName>
        <fullName evidence="12">SRCR domain-containing protein</fullName>
    </recommendedName>
</protein>
<dbReference type="GO" id="GO:0016020">
    <property type="term" value="C:membrane"/>
    <property type="evidence" value="ECO:0007669"/>
    <property type="project" value="UniProtKB-SubCell"/>
</dbReference>
<dbReference type="Gene3D" id="3.10.250.10">
    <property type="entry name" value="SRCR-like domain"/>
    <property type="match status" value="1"/>
</dbReference>
<evidence type="ECO:0000259" key="9">
    <source>
        <dbReference type="PROSITE" id="PS50287"/>
    </source>
</evidence>
<feature type="domain" description="GAIN-B" evidence="8">
    <location>
        <begin position="284"/>
        <end position="393"/>
    </location>
</feature>
<dbReference type="InterPro" id="IPR036772">
    <property type="entry name" value="SRCR-like_dom_sf"/>
</dbReference>
<evidence type="ECO:0000256" key="1">
    <source>
        <dbReference type="ARBA" id="ARBA00004370"/>
    </source>
</evidence>
<dbReference type="InterPro" id="IPR046338">
    <property type="entry name" value="GAIN_dom_sf"/>
</dbReference>
<dbReference type="Proteomes" id="UP000887567">
    <property type="component" value="Unplaced"/>
</dbReference>